<gene>
    <name evidence="10" type="ORF">GPICK_06760</name>
    <name evidence="11" type="ORF">GPICK_15695</name>
</gene>
<dbReference type="InterPro" id="IPR039650">
    <property type="entry name" value="HdrA-like"/>
</dbReference>
<dbReference type="Gene3D" id="3.50.50.60">
    <property type="entry name" value="FAD/NAD(P)-binding domain"/>
    <property type="match status" value="1"/>
</dbReference>
<evidence type="ECO:0000256" key="4">
    <source>
        <dbReference type="ARBA" id="ARBA00022723"/>
    </source>
</evidence>
<evidence type="ECO:0000256" key="2">
    <source>
        <dbReference type="ARBA" id="ARBA00006561"/>
    </source>
</evidence>
<dbReference type="RefSeq" id="WP_039741585.1">
    <property type="nucleotide sequence ID" value="NZ_CP009788.1"/>
</dbReference>
<dbReference type="KEGG" id="gpi:GPICK_06760"/>
<dbReference type="STRING" id="345632.GPICK_06760"/>
<protein>
    <submittedName>
        <fullName evidence="10">Disulfide reductase</fullName>
    </submittedName>
</protein>
<dbReference type="PANTHER" id="PTHR43498:SF1">
    <property type="entry name" value="COB--COM HETERODISULFIDE REDUCTASE IRON-SULFUR SUBUNIT A"/>
    <property type="match status" value="1"/>
</dbReference>
<dbReference type="EMBL" id="CP009788">
    <property type="protein sequence ID" value="AJE03107.1"/>
    <property type="molecule type" value="Genomic_DNA"/>
</dbReference>
<dbReference type="InterPro" id="IPR017896">
    <property type="entry name" value="4Fe4S_Fe-S-bd"/>
</dbReference>
<feature type="domain" description="4Fe-4S ferredoxin-type" evidence="9">
    <location>
        <begin position="585"/>
        <end position="614"/>
    </location>
</feature>
<evidence type="ECO:0000256" key="1">
    <source>
        <dbReference type="ARBA" id="ARBA00001974"/>
    </source>
</evidence>
<evidence type="ECO:0000256" key="5">
    <source>
        <dbReference type="ARBA" id="ARBA00022827"/>
    </source>
</evidence>
<evidence type="ECO:0000256" key="6">
    <source>
        <dbReference type="ARBA" id="ARBA00023002"/>
    </source>
</evidence>
<dbReference type="Pfam" id="PF12838">
    <property type="entry name" value="Fer4_7"/>
    <property type="match status" value="1"/>
</dbReference>
<keyword evidence="3" id="KW-0004">4Fe-4S</keyword>
<dbReference type="InterPro" id="IPR036188">
    <property type="entry name" value="FAD/NAD-bd_sf"/>
</dbReference>
<feature type="domain" description="4Fe-4S ferredoxin-type" evidence="9">
    <location>
        <begin position="282"/>
        <end position="316"/>
    </location>
</feature>
<keyword evidence="6" id="KW-0560">Oxidoreductase</keyword>
<evidence type="ECO:0000313" key="10">
    <source>
        <dbReference type="EMBL" id="AJE03107.1"/>
    </source>
</evidence>
<proteinExistence type="inferred from homology"/>
<comment type="similarity">
    <text evidence="2">Belongs to the HdrA family.</text>
</comment>
<dbReference type="SUPFAM" id="SSF51905">
    <property type="entry name" value="FAD/NAD(P)-binding domain"/>
    <property type="match status" value="1"/>
</dbReference>
<dbReference type="KEGG" id="gpi:GPICK_15695"/>
<keyword evidence="8" id="KW-0411">Iron-sulfur</keyword>
<comment type="cofactor">
    <cofactor evidence="1">
        <name>FAD</name>
        <dbReference type="ChEBI" id="CHEBI:57692"/>
    </cofactor>
</comment>
<reference evidence="10 12" key="1">
    <citation type="journal article" date="2015" name="Genome Announc.">
        <title>Complete Genome of Geobacter pickeringii G13T, a Metal-Reducing Isolate from Sedimentary Kaolin Deposits.</title>
        <authorList>
            <person name="Badalamenti J.P."/>
            <person name="Bond D.R."/>
        </authorList>
    </citation>
    <scope>NUCLEOTIDE SEQUENCE [LARGE SCALE GENOMIC DNA]</scope>
    <source>
        <strain evidence="10 12">G13</strain>
    </source>
</reference>
<keyword evidence="5" id="KW-0285">Flavoprotein</keyword>
<dbReference type="PROSITE" id="PS51379">
    <property type="entry name" value="4FE4S_FER_2"/>
    <property type="match status" value="4"/>
</dbReference>
<keyword evidence="7" id="KW-0408">Iron</keyword>
<dbReference type="InterPro" id="IPR017900">
    <property type="entry name" value="4Fe4S_Fe_S_CS"/>
</dbReference>
<feature type="domain" description="4Fe-4S ferredoxin-type" evidence="9">
    <location>
        <begin position="234"/>
        <end position="263"/>
    </location>
</feature>
<dbReference type="HOGENOM" id="CLU_020302_0_0_7"/>
<dbReference type="PANTHER" id="PTHR43498">
    <property type="entry name" value="FERREDOXIN:COB-COM HETERODISULFIDE REDUCTASE SUBUNIT A"/>
    <property type="match status" value="1"/>
</dbReference>
<keyword evidence="12" id="KW-1185">Reference proteome</keyword>
<evidence type="ECO:0000256" key="3">
    <source>
        <dbReference type="ARBA" id="ARBA00022485"/>
    </source>
</evidence>
<dbReference type="Gene3D" id="3.40.50.720">
    <property type="entry name" value="NAD(P)-binding Rossmann-like Domain"/>
    <property type="match status" value="1"/>
</dbReference>
<dbReference type="Pfam" id="PF12831">
    <property type="entry name" value="FAD_oxidored"/>
    <property type="match status" value="1"/>
</dbReference>
<dbReference type="PROSITE" id="PS00198">
    <property type="entry name" value="4FE4S_FER_1"/>
    <property type="match status" value="3"/>
</dbReference>
<evidence type="ECO:0000259" key="9">
    <source>
        <dbReference type="PROSITE" id="PS51379"/>
    </source>
</evidence>
<evidence type="ECO:0000256" key="7">
    <source>
        <dbReference type="ARBA" id="ARBA00023004"/>
    </source>
</evidence>
<dbReference type="GO" id="GO:0016491">
    <property type="term" value="F:oxidoreductase activity"/>
    <property type="evidence" value="ECO:0007669"/>
    <property type="project" value="UniProtKB-KW"/>
</dbReference>
<dbReference type="GO" id="GO:0051539">
    <property type="term" value="F:4 iron, 4 sulfur cluster binding"/>
    <property type="evidence" value="ECO:0007669"/>
    <property type="project" value="UniProtKB-KW"/>
</dbReference>
<dbReference type="OrthoDB" id="9758544at2"/>
<name>A0A0B5B966_9BACT</name>
<organism evidence="10 12">
    <name type="scientific">Geobacter pickeringii</name>
    <dbReference type="NCBI Taxonomy" id="345632"/>
    <lineage>
        <taxon>Bacteria</taxon>
        <taxon>Pseudomonadati</taxon>
        <taxon>Thermodesulfobacteriota</taxon>
        <taxon>Desulfuromonadia</taxon>
        <taxon>Geobacterales</taxon>
        <taxon>Geobacteraceae</taxon>
        <taxon>Geobacter</taxon>
    </lineage>
</organism>
<sequence>MSRIGVFVCHCGENISRTVDVEKVAAEATKLPGVAFSCDYKYMCSDPGQSLLKKAVSEHNLDGVVVAACSPRMHEKTFRSAAKSAGLNPFLCEMANIREHCSWVHEDREEATAKAADIVAMMVARVKKDKKLVPITVPVTKRALVIGGGIAGIQAALDIADAGHQVVLVEREPSIGGHMAQLSETFPTLDCSQCIMTPKMVDAANHPNITLHTYSEIESVDGYIGNFQATIRKKARSVIEEKCTGCGVCSAKCPQKKIPNAFDKNLGVRPAIYVPFPQAVPNTPVIDREHCTKFINGKCGVCQKVCGPGAIDYEQTDELIVEPVGAIVVATGFELYSIGEKPKGSPIKGYGEFGHGTIPDVIDGLTFERLASASGPTGGKILRPSDGKEPKQVVFVQCVGSRAREKGISYCSKICCMYTAKHTMLYKHKVHDGQAYVFFMDARTPGKSYDEFWRRAVEEEEAVYIRGMVSRLYQKGEKVVVMGSDIAVGLQVEIEADLVVLATAVQPRSGADTLAQKLGISYDSYHFYSEAHAKLKPVECATAGIYLAGACQGPKDIPDTVSQASAAAAKVMTLFAKSELEREPIVAKVNENNCVACLYCKKVCPYGAVEEKEIRDRQGNLIRVVAYVNPGVCGGCGTCQASCPSKSVELDGYTDEQVMAMIESL</sequence>
<evidence type="ECO:0000313" key="12">
    <source>
        <dbReference type="Proteomes" id="UP000057609"/>
    </source>
</evidence>
<feature type="domain" description="4Fe-4S ferredoxin-type" evidence="9">
    <location>
        <begin position="624"/>
        <end position="653"/>
    </location>
</feature>
<dbReference type="Gene3D" id="3.30.70.20">
    <property type="match status" value="2"/>
</dbReference>
<dbReference type="SUPFAM" id="SSF54862">
    <property type="entry name" value="4Fe-4S ferredoxins"/>
    <property type="match status" value="1"/>
</dbReference>
<dbReference type="EMBL" id="CP009788">
    <property type="protein sequence ID" value="AJE04618.1"/>
    <property type="molecule type" value="Genomic_DNA"/>
</dbReference>
<keyword evidence="4" id="KW-0479">Metal-binding</keyword>
<keyword evidence="5" id="KW-0274">FAD</keyword>
<evidence type="ECO:0000256" key="8">
    <source>
        <dbReference type="ARBA" id="ARBA00023014"/>
    </source>
</evidence>
<evidence type="ECO:0000313" key="11">
    <source>
        <dbReference type="EMBL" id="AJE04618.1"/>
    </source>
</evidence>
<dbReference type="AlphaFoldDB" id="A0A0B5B966"/>
<accession>A0A0B5B966</accession>
<dbReference type="Proteomes" id="UP000057609">
    <property type="component" value="Chromosome"/>
</dbReference>
<dbReference type="GO" id="GO:0046872">
    <property type="term" value="F:metal ion binding"/>
    <property type="evidence" value="ECO:0007669"/>
    <property type="project" value="UniProtKB-KW"/>
</dbReference>